<evidence type="ECO:0000313" key="1">
    <source>
        <dbReference type="EMBL" id="ABS39894.1"/>
    </source>
</evidence>
<dbReference type="EMBL" id="CP000728">
    <property type="protein sequence ID" value="ABS39894.1"/>
    <property type="molecule type" value="Genomic_DNA"/>
</dbReference>
<proteinExistence type="predicted"/>
<reference evidence="2" key="1">
    <citation type="submission" date="2007-06" db="EMBL/GenBank/DDBJ databases">
        <authorList>
            <person name="Brinkac L.M."/>
            <person name="Daugherty S."/>
            <person name="Dodson R.J."/>
            <person name="Madupu R."/>
            <person name="Brown J.L."/>
            <person name="Bruce D."/>
            <person name="Detter C."/>
            <person name="Munk C."/>
            <person name="Smith L.A."/>
            <person name="Smith T.J."/>
            <person name="White O."/>
            <person name="Brettin T.S."/>
        </authorList>
    </citation>
    <scope>NUCLEOTIDE SEQUENCE [LARGE SCALE GENOMIC DNA]</scope>
    <source>
        <strain evidence="2">Langeland / NCTC 10281 / Type F</strain>
    </source>
</reference>
<organism evidence="1 2">
    <name type="scientific">Clostridium botulinum (strain Langeland / NCTC 10281 / Type F)</name>
    <dbReference type="NCBI Taxonomy" id="441772"/>
    <lineage>
        <taxon>Bacteria</taxon>
        <taxon>Bacillati</taxon>
        <taxon>Bacillota</taxon>
        <taxon>Clostridia</taxon>
        <taxon>Eubacteriales</taxon>
        <taxon>Clostridiaceae</taxon>
        <taxon>Clostridium</taxon>
    </lineage>
</organism>
<sequence>MFNIKGVTSIIFYSEDIIKKYLLVKLNKTKLEINKTIRFLD</sequence>
<dbReference type="KEGG" id="cbf:CLI_3232"/>
<dbReference type="AlphaFoldDB" id="A7GI34"/>
<accession>A7GI34</accession>
<gene>
    <name evidence="1" type="ordered locus">CLI_3232</name>
</gene>
<evidence type="ECO:0000313" key="2">
    <source>
        <dbReference type="Proteomes" id="UP000002410"/>
    </source>
</evidence>
<dbReference type="Proteomes" id="UP000002410">
    <property type="component" value="Chromosome"/>
</dbReference>
<protein>
    <submittedName>
        <fullName evidence="1">Uncharacterized protein</fullName>
    </submittedName>
</protein>
<name>A7GI34_CLOBL</name>
<dbReference type="HOGENOM" id="CLU_3267831_0_0_9"/>